<comment type="caution">
    <text evidence="2">The sequence shown here is derived from an EMBL/GenBank/DDBJ whole genome shotgun (WGS) entry which is preliminary data.</text>
</comment>
<evidence type="ECO:0000313" key="2">
    <source>
        <dbReference type="EMBL" id="OQV21070.1"/>
    </source>
</evidence>
<keyword evidence="3" id="KW-1185">Reference proteome</keyword>
<reference evidence="3" key="1">
    <citation type="submission" date="2017-01" db="EMBL/GenBank/DDBJ databases">
        <title>Comparative genomics of anhydrobiosis in the tardigrade Hypsibius dujardini.</title>
        <authorList>
            <person name="Yoshida Y."/>
            <person name="Koutsovoulos G."/>
            <person name="Laetsch D."/>
            <person name="Stevens L."/>
            <person name="Kumar S."/>
            <person name="Horikawa D."/>
            <person name="Ishino K."/>
            <person name="Komine S."/>
            <person name="Tomita M."/>
            <person name="Blaxter M."/>
            <person name="Arakawa K."/>
        </authorList>
    </citation>
    <scope>NUCLEOTIDE SEQUENCE [LARGE SCALE GENOMIC DNA]</scope>
    <source>
        <strain evidence="3">Z151</strain>
    </source>
</reference>
<sequence length="414" mass="46148">MEEASITLLIKGNDRPKRTPRQAVGMPPSLTDASVLAGLESKTTFLKFLQFLKPLCWGWKLRTLKQMVERFADESGWSLVITPRWRHEYAKLHESAIPKRIHQLLSLKNGKEAAPTWTTEEIFDTVTDVYEELGVTAMPQCVWTYDAVDVELPEPPKKRRPEGVIGEETPEHVTAMCASSASGSLIPTALLFKGVRIAAEWKSRLSDVDQENVALLVNNSGLCDPLTLSKWLKTVFLKKVQIRPVVLILSSVYCQPEYYGFIRTAFDEQIHIVAVPPKLTSVRLPFATNLHAAFQNAWYEGLDEELLKSPAVPLSRAQVVEAVMPAHKFFLGDALVNAFRDCGLFPVSPHVAAQGKIELPVAEDEDMVEITLLQPPSPETQEAIAEALALFARAGVSEIRAKRLLRNMDVPGIY</sequence>
<dbReference type="Proteomes" id="UP000192578">
    <property type="component" value="Unassembled WGS sequence"/>
</dbReference>
<gene>
    <name evidence="2" type="ORF">BV898_04834</name>
</gene>
<dbReference type="OrthoDB" id="10035668at2759"/>
<protein>
    <recommendedName>
        <fullName evidence="1">DDE-1 domain-containing protein</fullName>
    </recommendedName>
</protein>
<dbReference type="GO" id="GO:0003676">
    <property type="term" value="F:nucleic acid binding"/>
    <property type="evidence" value="ECO:0007669"/>
    <property type="project" value="InterPro"/>
</dbReference>
<dbReference type="Pfam" id="PF03184">
    <property type="entry name" value="DDE_1"/>
    <property type="match status" value="1"/>
</dbReference>
<dbReference type="InterPro" id="IPR004875">
    <property type="entry name" value="DDE_SF_endonuclease_dom"/>
</dbReference>
<evidence type="ECO:0000259" key="1">
    <source>
        <dbReference type="Pfam" id="PF03184"/>
    </source>
</evidence>
<accession>A0A1W0X0T6</accession>
<name>A0A1W0X0T6_HYPEX</name>
<dbReference type="EMBL" id="MTYJ01000025">
    <property type="protein sequence ID" value="OQV21070.1"/>
    <property type="molecule type" value="Genomic_DNA"/>
</dbReference>
<dbReference type="AlphaFoldDB" id="A0A1W0X0T6"/>
<evidence type="ECO:0000313" key="3">
    <source>
        <dbReference type="Proteomes" id="UP000192578"/>
    </source>
</evidence>
<proteinExistence type="predicted"/>
<organism evidence="2 3">
    <name type="scientific">Hypsibius exemplaris</name>
    <name type="common">Freshwater tardigrade</name>
    <dbReference type="NCBI Taxonomy" id="2072580"/>
    <lineage>
        <taxon>Eukaryota</taxon>
        <taxon>Metazoa</taxon>
        <taxon>Ecdysozoa</taxon>
        <taxon>Tardigrada</taxon>
        <taxon>Eutardigrada</taxon>
        <taxon>Parachela</taxon>
        <taxon>Hypsibioidea</taxon>
        <taxon>Hypsibiidae</taxon>
        <taxon>Hypsibius</taxon>
    </lineage>
</organism>
<feature type="domain" description="DDE-1" evidence="1">
    <location>
        <begin position="173"/>
        <end position="299"/>
    </location>
</feature>